<reference evidence="2" key="1">
    <citation type="journal article" date="2014" name="Nat. Commun.">
        <title>The emerging biofuel crop Camelina sativa retains a highly undifferentiated hexaploid genome structure.</title>
        <authorList>
            <person name="Kagale S."/>
            <person name="Koh C."/>
            <person name="Nixon J."/>
            <person name="Bollina V."/>
            <person name="Clarke W.E."/>
            <person name="Tuteja R."/>
            <person name="Spillane C."/>
            <person name="Robinson S.J."/>
            <person name="Links M.G."/>
            <person name="Clarke C."/>
            <person name="Higgins E.E."/>
            <person name="Huebert T."/>
            <person name="Sharpe A.G."/>
            <person name="Parkin I.A."/>
        </authorList>
    </citation>
    <scope>NUCLEOTIDE SEQUENCE [LARGE SCALE GENOMIC DNA]</scope>
    <source>
        <strain evidence="2">cv. DH55</strain>
    </source>
</reference>
<keyword evidence="2" id="KW-1185">Reference proteome</keyword>
<dbReference type="NCBIfam" id="TIGR01640">
    <property type="entry name" value="F_box_assoc_1"/>
    <property type="match status" value="1"/>
</dbReference>
<dbReference type="PANTHER" id="PTHR31111">
    <property type="entry name" value="BNAA05G37150D PROTEIN-RELATED"/>
    <property type="match status" value="1"/>
</dbReference>
<evidence type="ECO:0000313" key="2">
    <source>
        <dbReference type="Proteomes" id="UP000694864"/>
    </source>
</evidence>
<reference evidence="3" key="2">
    <citation type="submission" date="2025-08" db="UniProtKB">
        <authorList>
            <consortium name="RefSeq"/>
        </authorList>
    </citation>
    <scope>IDENTIFICATION</scope>
    <source>
        <tissue evidence="3">Leaf</tissue>
    </source>
</reference>
<dbReference type="Proteomes" id="UP000694864">
    <property type="component" value="Chromosome 4"/>
</dbReference>
<dbReference type="Pfam" id="PF00646">
    <property type="entry name" value="F-box"/>
    <property type="match status" value="1"/>
</dbReference>
<dbReference type="SMART" id="SM00256">
    <property type="entry name" value="FBOX"/>
    <property type="match status" value="1"/>
</dbReference>
<organism evidence="2 3">
    <name type="scientific">Camelina sativa</name>
    <name type="common">False flax</name>
    <name type="synonym">Myagrum sativum</name>
    <dbReference type="NCBI Taxonomy" id="90675"/>
    <lineage>
        <taxon>Eukaryota</taxon>
        <taxon>Viridiplantae</taxon>
        <taxon>Streptophyta</taxon>
        <taxon>Embryophyta</taxon>
        <taxon>Tracheophyta</taxon>
        <taxon>Spermatophyta</taxon>
        <taxon>Magnoliopsida</taxon>
        <taxon>eudicotyledons</taxon>
        <taxon>Gunneridae</taxon>
        <taxon>Pentapetalae</taxon>
        <taxon>rosids</taxon>
        <taxon>malvids</taxon>
        <taxon>Brassicales</taxon>
        <taxon>Brassicaceae</taxon>
        <taxon>Camelineae</taxon>
        <taxon>Camelina</taxon>
    </lineage>
</organism>
<dbReference type="GeneID" id="104781079"/>
<protein>
    <submittedName>
        <fullName evidence="3">F-box protein At3g52320 isoform X1</fullName>
    </submittedName>
</protein>
<dbReference type="PROSITE" id="PS50181">
    <property type="entry name" value="FBOX"/>
    <property type="match status" value="1"/>
</dbReference>
<dbReference type="Gene3D" id="1.20.1280.50">
    <property type="match status" value="1"/>
</dbReference>
<evidence type="ECO:0000259" key="1">
    <source>
        <dbReference type="PROSITE" id="PS50181"/>
    </source>
</evidence>
<proteinExistence type="predicted"/>
<dbReference type="InterPro" id="IPR036047">
    <property type="entry name" value="F-box-like_dom_sf"/>
</dbReference>
<dbReference type="InterPro" id="IPR001810">
    <property type="entry name" value="F-box_dom"/>
</dbReference>
<dbReference type="CDD" id="cd22157">
    <property type="entry name" value="F-box_AtFBW1-like"/>
    <property type="match status" value="1"/>
</dbReference>
<dbReference type="Pfam" id="PF08268">
    <property type="entry name" value="FBA_3"/>
    <property type="match status" value="1"/>
</dbReference>
<evidence type="ECO:0000313" key="3">
    <source>
        <dbReference type="RefSeq" id="XP_019100291.1"/>
    </source>
</evidence>
<dbReference type="RefSeq" id="XP_019100291.1">
    <property type="nucleotide sequence ID" value="XM_019244746.1"/>
</dbReference>
<dbReference type="InterPro" id="IPR013187">
    <property type="entry name" value="F-box-assoc_dom_typ3"/>
</dbReference>
<dbReference type="InterPro" id="IPR017451">
    <property type="entry name" value="F-box-assoc_interact_dom"/>
</dbReference>
<sequence>MGLFIHLDAVKGLRKKVEGGCKGRRRRRGIVKSAGSRSATFEEIPEEVLIEILARLPAKSVMRFKCVSKHWSSLISSRYFTNLFFQVSSPKREPRVFMFLSDINEHHNCALLSNNKLESDSFPHLNQDLTLPGMEGCFVNALRGLMCFRVGREVRICNLTTRQLLKLPRVKSNILDEAGGEFRMWNYFGHDSVHDEYKVLSTVCEVNEEERVVRSEHKVLILGLGAYWRSTQSTTPPPPPHRPYSQGISINGVLYYGAWVDKNTCVLMSFDLTSEEFSLIELPIEASIVWHVHRANLMIYESKIAVFEYSRLMTECILDLWVVEDAGKSKWSHKAFVLPSHQLMQCLSFDVLLMHNTGRSRELRLSGTSIDRTKVSSIHAIYDLEKNGVSRGVVIGALHPKFSGTRSLHTTLWDDVESIMCLKTLN</sequence>
<dbReference type="PANTHER" id="PTHR31111:SF25">
    <property type="entry name" value="F-BOX ASSOCIATED UBIQUITINATION EFFECTOR FAMILY PROTEIN"/>
    <property type="match status" value="1"/>
</dbReference>
<accession>A0ABM1RMQ3</accession>
<feature type="domain" description="F-box" evidence="1">
    <location>
        <begin position="38"/>
        <end position="83"/>
    </location>
</feature>
<dbReference type="SUPFAM" id="SSF81383">
    <property type="entry name" value="F-box domain"/>
    <property type="match status" value="1"/>
</dbReference>
<gene>
    <name evidence="3" type="primary">LOC104781079</name>
</gene>
<name>A0ABM1RMQ3_CAMSA</name>